<dbReference type="Pfam" id="PF22892">
    <property type="entry name" value="DSRM_MRPL44"/>
    <property type="match status" value="1"/>
</dbReference>
<dbReference type="GO" id="GO:0003735">
    <property type="term" value="F:structural constituent of ribosome"/>
    <property type="evidence" value="ECO:0007669"/>
    <property type="project" value="TreeGrafter"/>
</dbReference>
<evidence type="ECO:0000256" key="3">
    <source>
        <dbReference type="ARBA" id="ARBA00022980"/>
    </source>
</evidence>
<dbReference type="EMBL" id="AZGZ01000005">
    <property type="protein sequence ID" value="KZZ95226.1"/>
    <property type="molecule type" value="Genomic_DNA"/>
</dbReference>
<dbReference type="InterPro" id="IPR014720">
    <property type="entry name" value="dsRBD_dom"/>
</dbReference>
<evidence type="ECO:0000256" key="7">
    <source>
        <dbReference type="ARBA" id="ARBA00035187"/>
    </source>
</evidence>
<evidence type="ECO:0000256" key="6">
    <source>
        <dbReference type="ARBA" id="ARBA00024034"/>
    </source>
</evidence>
<dbReference type="SMART" id="SM00358">
    <property type="entry name" value="DSRM"/>
    <property type="match status" value="1"/>
</dbReference>
<dbReference type="Gene3D" id="3.30.160.20">
    <property type="match status" value="1"/>
</dbReference>
<feature type="compositionally biased region" description="Pro residues" evidence="8">
    <location>
        <begin position="88"/>
        <end position="97"/>
    </location>
</feature>
<feature type="region of interest" description="Disordered" evidence="8">
    <location>
        <begin position="58"/>
        <end position="104"/>
    </location>
</feature>
<dbReference type="InterPro" id="IPR044443">
    <property type="entry name" value="Ribosomal_mL44_DSRM_fung"/>
</dbReference>
<dbReference type="SMART" id="SM00535">
    <property type="entry name" value="RIBOc"/>
    <property type="match status" value="1"/>
</dbReference>
<dbReference type="GO" id="GO:0005739">
    <property type="term" value="C:mitochondrion"/>
    <property type="evidence" value="ECO:0007669"/>
    <property type="project" value="TreeGrafter"/>
</dbReference>
<keyword evidence="2" id="KW-0694">RNA-binding</keyword>
<dbReference type="OrthoDB" id="67027at2759"/>
<dbReference type="InterPro" id="IPR000999">
    <property type="entry name" value="RNase_III_dom"/>
</dbReference>
<dbReference type="Proteomes" id="UP000242877">
    <property type="component" value="Unassembled WGS sequence"/>
</dbReference>
<dbReference type="Gene3D" id="1.10.1520.10">
    <property type="entry name" value="Ribonuclease III domain"/>
    <property type="match status" value="1"/>
</dbReference>
<name>A0A168BFB1_9EURO</name>
<evidence type="ECO:0000256" key="8">
    <source>
        <dbReference type="SAM" id="MobiDB-lite"/>
    </source>
</evidence>
<proteinExistence type="inferred from homology"/>
<feature type="domain" description="RNase III" evidence="9">
    <location>
        <begin position="107"/>
        <end position="276"/>
    </location>
</feature>
<dbReference type="VEuPathDB" id="FungiDB:AAP_01714"/>
<dbReference type="CDD" id="cd19873">
    <property type="entry name" value="DSRM_MRPL3_like"/>
    <property type="match status" value="1"/>
</dbReference>
<protein>
    <recommendedName>
        <fullName evidence="7">Large ribosomal subunit protein mL44</fullName>
    </recommendedName>
</protein>
<evidence type="ECO:0000313" key="10">
    <source>
        <dbReference type="EMBL" id="KZZ95226.1"/>
    </source>
</evidence>
<dbReference type="PROSITE" id="PS50142">
    <property type="entry name" value="RNASE_3_2"/>
    <property type="match status" value="1"/>
</dbReference>
<evidence type="ECO:0000313" key="11">
    <source>
        <dbReference type="Proteomes" id="UP000242877"/>
    </source>
</evidence>
<keyword evidence="11" id="KW-1185">Reference proteome</keyword>
<evidence type="ECO:0000256" key="2">
    <source>
        <dbReference type="ARBA" id="ARBA00022884"/>
    </source>
</evidence>
<dbReference type="GO" id="GO:0006396">
    <property type="term" value="P:RNA processing"/>
    <property type="evidence" value="ECO:0007669"/>
    <property type="project" value="InterPro"/>
</dbReference>
<comment type="caution">
    <text evidence="10">The sequence shown here is derived from an EMBL/GenBank/DDBJ whole genome shotgun (WGS) entry which is preliminary data.</text>
</comment>
<dbReference type="InterPro" id="IPR044444">
    <property type="entry name" value="Ribosomal_mL44_DSRM_metazoa"/>
</dbReference>
<feature type="compositionally biased region" description="Polar residues" evidence="8">
    <location>
        <begin position="58"/>
        <end position="76"/>
    </location>
</feature>
<comment type="similarity">
    <text evidence="6">Belongs to the ribonuclease III family. Mitochondrion-specific ribosomal protein mL44 subfamily.</text>
</comment>
<organism evidence="10 11">
    <name type="scientific">Ascosphaera apis ARSEF 7405</name>
    <dbReference type="NCBI Taxonomy" id="392613"/>
    <lineage>
        <taxon>Eukaryota</taxon>
        <taxon>Fungi</taxon>
        <taxon>Dikarya</taxon>
        <taxon>Ascomycota</taxon>
        <taxon>Pezizomycotina</taxon>
        <taxon>Eurotiomycetes</taxon>
        <taxon>Eurotiomycetidae</taxon>
        <taxon>Onygenales</taxon>
        <taxon>Ascosphaeraceae</taxon>
        <taxon>Ascosphaera</taxon>
    </lineage>
</organism>
<dbReference type="SUPFAM" id="SSF69065">
    <property type="entry name" value="RNase III domain-like"/>
    <property type="match status" value="1"/>
</dbReference>
<evidence type="ECO:0000256" key="5">
    <source>
        <dbReference type="ARBA" id="ARBA00023274"/>
    </source>
</evidence>
<evidence type="ECO:0000259" key="9">
    <source>
        <dbReference type="PROSITE" id="PS50142"/>
    </source>
</evidence>
<comment type="subcellular location">
    <subcellularLocation>
        <location evidence="1">Mitochondrion</location>
    </subcellularLocation>
</comment>
<accession>A0A168BFB1</accession>
<dbReference type="PANTHER" id="PTHR11207">
    <property type="entry name" value="RIBONUCLEASE III"/>
    <property type="match status" value="1"/>
</dbReference>
<keyword evidence="3 10" id="KW-0689">Ribosomal protein</keyword>
<dbReference type="PANTHER" id="PTHR11207:SF32">
    <property type="entry name" value="LARGE RIBOSOMAL SUBUNIT PROTEIN ML44"/>
    <property type="match status" value="1"/>
</dbReference>
<evidence type="ECO:0000256" key="4">
    <source>
        <dbReference type="ARBA" id="ARBA00023128"/>
    </source>
</evidence>
<keyword evidence="4" id="KW-0496">Mitochondrion</keyword>
<dbReference type="SUPFAM" id="SSF54768">
    <property type="entry name" value="dsRNA-binding domain-like"/>
    <property type="match status" value="1"/>
</dbReference>
<dbReference type="InterPro" id="IPR036389">
    <property type="entry name" value="RNase_III_sf"/>
</dbReference>
<sequence length="405" mass="43528">MKRQLLRWGGAVLTPHTQMQMRSATATATAAAAGAAAGATRLRNPQLFFTAIRQESTAAGPSSTSLESEAVSQMETASEGPKEEGQPAKPPSPPSPPVSAAKHSTRLSALHARLSFPARLPLETLARTLVHRTADPSLSFNNSALAVLGNDLLNYYACEYILSTYPRLPTAILWSSMQAYIGPKTLTSIVREWGVEYAAEPGAEVDPGLLQFKRLPPGYHPPQPAQDNRARNKMIVLGNAFGEDASRGELDLGATPEQACSSFVHAVMGALYLHAGRPAAKAFFREHIQSRKLAMADLFSFTQPVRDLKKLCAREGFEPPVARILSETGRVSRHPVFNIGIFSGNDKLGEGSGASLNEGRTRAAVAALKSWYLYSPLAPRVPSSMEEPGAEPWIPALVDPGEIIV</sequence>
<dbReference type="AlphaFoldDB" id="A0A168BFB1"/>
<gene>
    <name evidence="10" type="ORF">AAP_01714</name>
</gene>
<dbReference type="GO" id="GO:0005840">
    <property type="term" value="C:ribosome"/>
    <property type="evidence" value="ECO:0007669"/>
    <property type="project" value="UniProtKB-KW"/>
</dbReference>
<reference evidence="10 11" key="1">
    <citation type="journal article" date="2016" name="Genome Biol. Evol.">
        <title>Divergent and convergent evolution of fungal pathogenicity.</title>
        <authorList>
            <person name="Shang Y."/>
            <person name="Xiao G."/>
            <person name="Zheng P."/>
            <person name="Cen K."/>
            <person name="Zhan S."/>
            <person name="Wang C."/>
        </authorList>
    </citation>
    <scope>NUCLEOTIDE SEQUENCE [LARGE SCALE GENOMIC DNA]</scope>
    <source>
        <strain evidence="10 11">ARSEF 7405</strain>
    </source>
</reference>
<keyword evidence="5" id="KW-0687">Ribonucleoprotein</keyword>
<dbReference type="FunFam" id="3.30.160.20:FF:000043">
    <property type="entry name" value="60S ribosomal protein L3"/>
    <property type="match status" value="1"/>
</dbReference>
<dbReference type="GO" id="GO:0004525">
    <property type="term" value="F:ribonuclease III activity"/>
    <property type="evidence" value="ECO:0007669"/>
    <property type="project" value="InterPro"/>
</dbReference>
<dbReference type="GO" id="GO:0003725">
    <property type="term" value="F:double-stranded RNA binding"/>
    <property type="evidence" value="ECO:0007669"/>
    <property type="project" value="InterPro"/>
</dbReference>
<evidence type="ECO:0000256" key="1">
    <source>
        <dbReference type="ARBA" id="ARBA00004173"/>
    </source>
</evidence>